<dbReference type="Proteomes" id="UP000694380">
    <property type="component" value="Unplaced"/>
</dbReference>
<reference evidence="4" key="2">
    <citation type="submission" date="2025-09" db="UniProtKB">
        <authorList>
            <consortium name="Ensembl"/>
        </authorList>
    </citation>
    <scope>IDENTIFICATION</scope>
</reference>
<dbReference type="InterPro" id="IPR050380">
    <property type="entry name" value="Immune_Resp_Modulators"/>
</dbReference>
<feature type="compositionally biased region" description="Pro residues" evidence="2">
    <location>
        <begin position="222"/>
        <end position="233"/>
    </location>
</feature>
<dbReference type="InterPro" id="IPR036179">
    <property type="entry name" value="Ig-like_dom_sf"/>
</dbReference>
<keyword evidence="5" id="KW-1185">Reference proteome</keyword>
<dbReference type="Pfam" id="PF07654">
    <property type="entry name" value="C1-set"/>
    <property type="match status" value="1"/>
</dbReference>
<feature type="region of interest" description="Disordered" evidence="2">
    <location>
        <begin position="158"/>
        <end position="179"/>
    </location>
</feature>
<proteinExistence type="predicted"/>
<feature type="domain" description="Ig-like" evidence="3">
    <location>
        <begin position="88"/>
        <end position="172"/>
    </location>
</feature>
<dbReference type="InterPro" id="IPR013783">
    <property type="entry name" value="Ig-like_fold"/>
</dbReference>
<dbReference type="AlphaFoldDB" id="A0A8C3HC22"/>
<sequence length="247" mass="26672">ERPGGRVRLPGGTRRPRDPPGETQPGAAGCGCHRSRSGQLSLGEGRAWQRLLGTWGQVRSDGDRGVCQISRCCNYNMQFPRVLVPQAPVLSEISQPQVLSPREQVTLSCQISRFYPKELSVAWSAPDGKSYSVTSQLLFTPVLPEDDGAEYQCSVEHQTLQEPEAKSTGPLELRGTSERVRQPFSGVHSLSGSGPSTSWSRTSLSLSTSVYAVGPLRESPRSGPPGPPPPKGLMPPRSLDQSDSQLV</sequence>
<dbReference type="InterPro" id="IPR007110">
    <property type="entry name" value="Ig-like_dom"/>
</dbReference>
<dbReference type="CDD" id="cd00098">
    <property type="entry name" value="IgC1"/>
    <property type="match status" value="1"/>
</dbReference>
<evidence type="ECO:0000256" key="2">
    <source>
        <dbReference type="SAM" id="MobiDB-lite"/>
    </source>
</evidence>
<evidence type="ECO:0000259" key="3">
    <source>
        <dbReference type="PROSITE" id="PS50835"/>
    </source>
</evidence>
<accession>A0A8C3HC22</accession>
<dbReference type="SMART" id="SM00409">
    <property type="entry name" value="IG"/>
    <property type="match status" value="1"/>
</dbReference>
<keyword evidence="1" id="KW-0393">Immunoglobulin domain</keyword>
<evidence type="ECO:0000313" key="5">
    <source>
        <dbReference type="Proteomes" id="UP000694380"/>
    </source>
</evidence>
<dbReference type="SMART" id="SM00407">
    <property type="entry name" value="IGc1"/>
    <property type="match status" value="1"/>
</dbReference>
<dbReference type="GeneTree" id="ENSGT00990000205528"/>
<dbReference type="InterPro" id="IPR003006">
    <property type="entry name" value="Ig/MHC_CS"/>
</dbReference>
<dbReference type="Ensembl" id="ENSCPBT00000018649.1">
    <property type="protein sequence ID" value="ENSCPBP00000015755.1"/>
    <property type="gene ID" value="ENSCPBG00000011631.1"/>
</dbReference>
<dbReference type="SUPFAM" id="SSF48726">
    <property type="entry name" value="Immunoglobulin"/>
    <property type="match status" value="1"/>
</dbReference>
<protein>
    <recommendedName>
        <fullName evidence="3">Ig-like domain-containing protein</fullName>
    </recommendedName>
</protein>
<reference evidence="4" key="1">
    <citation type="submission" date="2025-08" db="UniProtKB">
        <authorList>
            <consortium name="Ensembl"/>
        </authorList>
    </citation>
    <scope>IDENTIFICATION</scope>
</reference>
<name>A0A8C3HC22_CHRPI</name>
<dbReference type="InterPro" id="IPR003597">
    <property type="entry name" value="Ig_C1-set"/>
</dbReference>
<feature type="region of interest" description="Disordered" evidence="2">
    <location>
        <begin position="211"/>
        <end position="247"/>
    </location>
</feature>
<dbReference type="PANTHER" id="PTHR23411">
    <property type="entry name" value="TAPASIN"/>
    <property type="match status" value="1"/>
</dbReference>
<dbReference type="PROSITE" id="PS50835">
    <property type="entry name" value="IG_LIKE"/>
    <property type="match status" value="1"/>
</dbReference>
<dbReference type="PROSITE" id="PS00290">
    <property type="entry name" value="IG_MHC"/>
    <property type="match status" value="1"/>
</dbReference>
<feature type="region of interest" description="Disordered" evidence="2">
    <location>
        <begin position="1"/>
        <end position="32"/>
    </location>
</feature>
<dbReference type="InterPro" id="IPR003599">
    <property type="entry name" value="Ig_sub"/>
</dbReference>
<evidence type="ECO:0000313" key="4">
    <source>
        <dbReference type="Ensembl" id="ENSCPBP00000015755.1"/>
    </source>
</evidence>
<dbReference type="Gene3D" id="2.60.40.10">
    <property type="entry name" value="Immunoglobulins"/>
    <property type="match status" value="2"/>
</dbReference>
<organism evidence="4 5">
    <name type="scientific">Chrysemys picta bellii</name>
    <name type="common">Western painted turtle</name>
    <name type="synonym">Emys bellii</name>
    <dbReference type="NCBI Taxonomy" id="8478"/>
    <lineage>
        <taxon>Eukaryota</taxon>
        <taxon>Metazoa</taxon>
        <taxon>Chordata</taxon>
        <taxon>Craniata</taxon>
        <taxon>Vertebrata</taxon>
        <taxon>Euteleostomi</taxon>
        <taxon>Archelosauria</taxon>
        <taxon>Testudinata</taxon>
        <taxon>Testudines</taxon>
        <taxon>Cryptodira</taxon>
        <taxon>Durocryptodira</taxon>
        <taxon>Testudinoidea</taxon>
        <taxon>Emydidae</taxon>
        <taxon>Chrysemys</taxon>
    </lineage>
</organism>
<evidence type="ECO:0000256" key="1">
    <source>
        <dbReference type="ARBA" id="ARBA00023319"/>
    </source>
</evidence>